<evidence type="ECO:0000256" key="2">
    <source>
        <dbReference type="PIRSR" id="PIRSR640198-1"/>
    </source>
</evidence>
<sequence length="362" mass="41692">MLKPFEPMLFPFDKKNIAFMEFANAFAQASMNIGAFNEKMKQSNWHITYSVSHMLRLESLYSTRIEGTQTTIDAVYEAELEGSKKTKNQDLQEVLRYNEALKIASKQVETLPITNKMIKEIHKILLSGNIRKNSKFIAGEFRTQQNRVGEHVPPVASSVESLMGNLEKYINADYNFEDGIPALIKAALIHAQFETIHPFPDGNGRVGRVLIPIYLYKQNVISSPYFFLSQELEKNKIKYYSYLQGTRALNTEGFTNWIQFFLTSVINQTTRDIAFIDNLESLSKDVTASIKSKINTVNVDLVVKAIFKTPIFTVDTLHRETGINKNTLRNYINIMRKENILFKDQQTRNAKFYFFALLDMMQ</sequence>
<reference evidence="5" key="2">
    <citation type="journal article" date="2021" name="PeerJ">
        <title>Extensive microbial diversity within the chicken gut microbiome revealed by metagenomics and culture.</title>
        <authorList>
            <person name="Gilroy R."/>
            <person name="Ravi A."/>
            <person name="Getino M."/>
            <person name="Pursley I."/>
            <person name="Horton D.L."/>
            <person name="Alikhan N.F."/>
            <person name="Baker D."/>
            <person name="Gharbi K."/>
            <person name="Hall N."/>
            <person name="Watson M."/>
            <person name="Adriaenssens E.M."/>
            <person name="Foster-Nyarko E."/>
            <person name="Jarju S."/>
            <person name="Secka A."/>
            <person name="Antonio M."/>
            <person name="Oren A."/>
            <person name="Chaudhuri R.R."/>
            <person name="La Ragione R."/>
            <person name="Hildebrand F."/>
            <person name="Pallen M.J."/>
        </authorList>
    </citation>
    <scope>NUCLEOTIDE SEQUENCE</scope>
    <source>
        <strain evidence="5">ChiSjej1B19-3389</strain>
    </source>
</reference>
<keyword evidence="1" id="KW-0067">ATP-binding</keyword>
<feature type="binding site" evidence="1">
    <location>
        <position position="66"/>
    </location>
    <ligand>
        <name>ATP</name>
        <dbReference type="ChEBI" id="CHEBI:30616"/>
    </ligand>
</feature>
<dbReference type="PROSITE" id="PS51459">
    <property type="entry name" value="FIDO"/>
    <property type="match status" value="1"/>
</dbReference>
<dbReference type="PANTHER" id="PTHR13504">
    <property type="entry name" value="FIDO DOMAIN-CONTAINING PROTEIN DDB_G0283145"/>
    <property type="match status" value="1"/>
</dbReference>
<dbReference type="InterPro" id="IPR036597">
    <property type="entry name" value="Fido-like_dom_sf"/>
</dbReference>
<dbReference type="InterPro" id="IPR026287">
    <property type="entry name" value="SoFic-like"/>
</dbReference>
<dbReference type="Pfam" id="PF02661">
    <property type="entry name" value="Fic"/>
    <property type="match status" value="1"/>
</dbReference>
<dbReference type="InterPro" id="IPR040198">
    <property type="entry name" value="Fido_containing"/>
</dbReference>
<evidence type="ECO:0000256" key="1">
    <source>
        <dbReference type="PIRSR" id="PIRSR038925-1"/>
    </source>
</evidence>
<feature type="binding site" evidence="3">
    <location>
        <begin position="201"/>
        <end position="208"/>
    </location>
    <ligand>
        <name>ATP</name>
        <dbReference type="ChEBI" id="CHEBI:30616"/>
    </ligand>
</feature>
<dbReference type="Proteomes" id="UP000886787">
    <property type="component" value="Unassembled WGS sequence"/>
</dbReference>
<feature type="binding site" evidence="3">
    <location>
        <begin position="148"/>
        <end position="151"/>
    </location>
    <ligand>
        <name>ATP</name>
        <dbReference type="ChEBI" id="CHEBI:30616"/>
    </ligand>
</feature>
<feature type="domain" description="Fido" evidence="4">
    <location>
        <begin position="113"/>
        <end position="263"/>
    </location>
</feature>
<comment type="caution">
    <text evidence="5">The sequence shown here is derived from an EMBL/GenBank/DDBJ whole genome shotgun (WGS) entry which is preliminary data.</text>
</comment>
<dbReference type="SUPFAM" id="SSF140931">
    <property type="entry name" value="Fic-like"/>
    <property type="match status" value="1"/>
</dbReference>
<dbReference type="InterPro" id="IPR003812">
    <property type="entry name" value="Fido"/>
</dbReference>
<reference evidence="5" key="1">
    <citation type="submission" date="2020-10" db="EMBL/GenBank/DDBJ databases">
        <authorList>
            <person name="Gilroy R."/>
        </authorList>
    </citation>
    <scope>NUCLEOTIDE SEQUENCE</scope>
    <source>
        <strain evidence="5">ChiSjej1B19-3389</strain>
    </source>
</reference>
<dbReference type="Pfam" id="PF13784">
    <property type="entry name" value="Fic_N"/>
    <property type="match status" value="1"/>
</dbReference>
<dbReference type="EMBL" id="DVFW01000029">
    <property type="protein sequence ID" value="HIQ80955.1"/>
    <property type="molecule type" value="Genomic_DNA"/>
</dbReference>
<dbReference type="PANTHER" id="PTHR13504:SF38">
    <property type="entry name" value="FIDO DOMAIN-CONTAINING PROTEIN"/>
    <property type="match status" value="1"/>
</dbReference>
<feature type="active site" evidence="2">
    <location>
        <position position="197"/>
    </location>
</feature>
<organism evidence="5 6">
    <name type="scientific">Candidatus Scatavimonas merdigallinarum</name>
    <dbReference type="NCBI Taxonomy" id="2840914"/>
    <lineage>
        <taxon>Bacteria</taxon>
        <taxon>Bacillati</taxon>
        <taxon>Bacillota</taxon>
        <taxon>Clostridia</taxon>
        <taxon>Eubacteriales</taxon>
        <taxon>Oscillospiraceae</taxon>
        <taxon>Oscillospiraceae incertae sedis</taxon>
        <taxon>Candidatus Scatavimonas</taxon>
    </lineage>
</organism>
<evidence type="ECO:0000313" key="6">
    <source>
        <dbReference type="Proteomes" id="UP000886787"/>
    </source>
</evidence>
<keyword evidence="1" id="KW-0547">Nucleotide-binding</keyword>
<evidence type="ECO:0000313" key="5">
    <source>
        <dbReference type="EMBL" id="HIQ80955.1"/>
    </source>
</evidence>
<feature type="binding site" evidence="1">
    <location>
        <begin position="202"/>
        <end position="208"/>
    </location>
    <ligand>
        <name>ATP</name>
        <dbReference type="ChEBI" id="CHEBI:30616"/>
    </ligand>
</feature>
<feature type="binding site" evidence="1">
    <location>
        <position position="197"/>
    </location>
    <ligand>
        <name>ATP</name>
        <dbReference type="ChEBI" id="CHEBI:30616"/>
    </ligand>
</feature>
<dbReference type="Gene3D" id="1.10.3290.10">
    <property type="entry name" value="Fido-like domain"/>
    <property type="match status" value="1"/>
</dbReference>
<dbReference type="InterPro" id="IPR025758">
    <property type="entry name" value="Fic/DOC_N"/>
</dbReference>
<feature type="binding site" evidence="3">
    <location>
        <begin position="239"/>
        <end position="240"/>
    </location>
    <ligand>
        <name>ATP</name>
        <dbReference type="ChEBI" id="CHEBI:30616"/>
    </ligand>
</feature>
<dbReference type="GO" id="GO:0005524">
    <property type="term" value="F:ATP binding"/>
    <property type="evidence" value="ECO:0007669"/>
    <property type="project" value="UniProtKB-KW"/>
</dbReference>
<gene>
    <name evidence="5" type="ORF">IAD32_06690</name>
</gene>
<protein>
    <submittedName>
        <fullName evidence="5">Fic family protein</fullName>
    </submittedName>
</protein>
<dbReference type="AlphaFoldDB" id="A0A9D0ZI41"/>
<dbReference type="PIRSF" id="PIRSF038925">
    <property type="entry name" value="AMP-prot_trans"/>
    <property type="match status" value="1"/>
</dbReference>
<evidence type="ECO:0000256" key="3">
    <source>
        <dbReference type="PIRSR" id="PIRSR640198-2"/>
    </source>
</evidence>
<evidence type="ECO:0000259" key="4">
    <source>
        <dbReference type="PROSITE" id="PS51459"/>
    </source>
</evidence>
<proteinExistence type="predicted"/>
<accession>A0A9D0ZI41</accession>
<feature type="binding site" evidence="1">
    <location>
        <position position="239"/>
    </location>
    <ligand>
        <name>ATP</name>
        <dbReference type="ChEBI" id="CHEBI:30616"/>
    </ligand>
</feature>
<name>A0A9D0ZI41_9FIRM</name>